<evidence type="ECO:0000256" key="1">
    <source>
        <dbReference type="SAM" id="MobiDB-lite"/>
    </source>
</evidence>
<organism evidence="2 3">
    <name type="scientific">Tuber magnatum</name>
    <name type="common">white Piedmont truffle</name>
    <dbReference type="NCBI Taxonomy" id="42249"/>
    <lineage>
        <taxon>Eukaryota</taxon>
        <taxon>Fungi</taxon>
        <taxon>Dikarya</taxon>
        <taxon>Ascomycota</taxon>
        <taxon>Pezizomycotina</taxon>
        <taxon>Pezizomycetes</taxon>
        <taxon>Pezizales</taxon>
        <taxon>Tuberaceae</taxon>
        <taxon>Tuber</taxon>
    </lineage>
</organism>
<evidence type="ECO:0000313" key="2">
    <source>
        <dbReference type="EMBL" id="PWW76867.1"/>
    </source>
</evidence>
<comment type="caution">
    <text evidence="2">The sequence shown here is derived from an EMBL/GenBank/DDBJ whole genome shotgun (WGS) entry which is preliminary data.</text>
</comment>
<feature type="compositionally biased region" description="Basic and acidic residues" evidence="1">
    <location>
        <begin position="1"/>
        <end position="10"/>
    </location>
</feature>
<accession>A0A317STB6</accession>
<dbReference type="EMBL" id="PYWC01000029">
    <property type="protein sequence ID" value="PWW76867.1"/>
    <property type="molecule type" value="Genomic_DNA"/>
</dbReference>
<gene>
    <name evidence="2" type="ORF">C7212DRAFT_343897</name>
</gene>
<evidence type="ECO:0000313" key="3">
    <source>
        <dbReference type="Proteomes" id="UP000246991"/>
    </source>
</evidence>
<reference evidence="2 3" key="1">
    <citation type="submission" date="2018-03" db="EMBL/GenBank/DDBJ databases">
        <title>Genomes of Pezizomycetes fungi and the evolution of truffles.</title>
        <authorList>
            <person name="Murat C."/>
            <person name="Payen T."/>
            <person name="Noel B."/>
            <person name="Kuo A."/>
            <person name="Martin F.M."/>
        </authorList>
    </citation>
    <scope>NUCLEOTIDE SEQUENCE [LARGE SCALE GENOMIC DNA]</scope>
    <source>
        <strain evidence="2">091103-1</strain>
    </source>
</reference>
<dbReference type="AlphaFoldDB" id="A0A317STB6"/>
<name>A0A317STB6_9PEZI</name>
<dbReference type="Proteomes" id="UP000246991">
    <property type="component" value="Unassembled WGS sequence"/>
</dbReference>
<protein>
    <submittedName>
        <fullName evidence="2">Uncharacterized protein</fullName>
    </submittedName>
</protein>
<proteinExistence type="predicted"/>
<keyword evidence="3" id="KW-1185">Reference proteome</keyword>
<feature type="compositionally biased region" description="Polar residues" evidence="1">
    <location>
        <begin position="108"/>
        <end position="117"/>
    </location>
</feature>
<sequence>MSSHGNEWERFTMPPPNSEGRLRRGHGHVSGAPEPCGKEAPPLRREGQGDPRCPINSYQEADNRHRDSSVSGSMGIARDQVYPGATGSGGRLVASSGETGRVGHVHQESSQYGSTSFRHGGREHTHDPNRGFGSGFPVDRSSWGAVPDPHPDPRPRPEAVHVRTEAFFSTDNREVVPAGHRTRGGASGSQQERVYECRYNSAENEYNEPPPHCRYRERSPMRDRHHQPRDNGFHYYQAPFPHSGTESYRSAPRPDQNNMLEYARDFDKDGDYWRPASVRGRGWDRGSRAQTSANVSVREAPPLHTGTGIQNFWTILPLTTPVLGSLVPAAPILTEIQEILFRTAPALQ</sequence>
<feature type="compositionally biased region" description="Basic and acidic residues" evidence="1">
    <location>
        <begin position="120"/>
        <end position="129"/>
    </location>
</feature>
<feature type="region of interest" description="Disordered" evidence="1">
    <location>
        <begin position="1"/>
        <end position="157"/>
    </location>
</feature>